<dbReference type="EMBL" id="JRES01000032">
    <property type="protein sequence ID" value="KNC34788.1"/>
    <property type="molecule type" value="Genomic_DNA"/>
</dbReference>
<feature type="domain" description="DUF243" evidence="2">
    <location>
        <begin position="40"/>
        <end position="141"/>
    </location>
</feature>
<sequence length="201" mass="22753">MKSLMVFVALFALAEANKIGYKYDSHNINSGTNHSPLPNVILQKEFYIYSAPENEFEDVPNIGELTKTRKMNLRVIFIRAPENNGLANAITNLVRNRAESKTAIYVLTKQTDIGSLTQQLQNLKTENLNKPEVRFVKYRTEEEAINAQRIIQQQYETLGGKTQVHNGGVAPVFDFTTKEPVQQSLTYTSHPSSHLYIPPKV</sequence>
<comment type="caution">
    <text evidence="3">The sequence shown here is derived from an EMBL/GenBank/DDBJ whole genome shotgun (WGS) entry which is preliminary data.</text>
</comment>
<dbReference type="AlphaFoldDB" id="A0A0L0CR11"/>
<dbReference type="InterPro" id="IPR004145">
    <property type="entry name" value="DUF243"/>
</dbReference>
<gene>
    <name evidence="3" type="ORF">FF38_01914</name>
</gene>
<dbReference type="GO" id="GO:0008010">
    <property type="term" value="F:structural constituent of chitin-based larval cuticle"/>
    <property type="evidence" value="ECO:0007669"/>
    <property type="project" value="TreeGrafter"/>
</dbReference>
<dbReference type="GO" id="GO:0040003">
    <property type="term" value="P:chitin-based cuticle development"/>
    <property type="evidence" value="ECO:0007669"/>
    <property type="project" value="TreeGrafter"/>
</dbReference>
<reference evidence="3 4" key="1">
    <citation type="journal article" date="2015" name="Nat. Commun.">
        <title>Lucilia cuprina genome unlocks parasitic fly biology to underpin future interventions.</title>
        <authorList>
            <person name="Anstead C.A."/>
            <person name="Korhonen P.K."/>
            <person name="Young N.D."/>
            <person name="Hall R.S."/>
            <person name="Jex A.R."/>
            <person name="Murali S.C."/>
            <person name="Hughes D.S."/>
            <person name="Lee S.F."/>
            <person name="Perry T."/>
            <person name="Stroehlein A.J."/>
            <person name="Ansell B.R."/>
            <person name="Breugelmans B."/>
            <person name="Hofmann A."/>
            <person name="Qu J."/>
            <person name="Dugan S."/>
            <person name="Lee S.L."/>
            <person name="Chao H."/>
            <person name="Dinh H."/>
            <person name="Han Y."/>
            <person name="Doddapaneni H.V."/>
            <person name="Worley K.C."/>
            <person name="Muzny D.M."/>
            <person name="Ioannidis P."/>
            <person name="Waterhouse R.M."/>
            <person name="Zdobnov E.M."/>
            <person name="James P.J."/>
            <person name="Bagnall N.H."/>
            <person name="Kotze A.C."/>
            <person name="Gibbs R.A."/>
            <person name="Richards S."/>
            <person name="Batterham P."/>
            <person name="Gasser R.B."/>
        </authorList>
    </citation>
    <scope>NUCLEOTIDE SEQUENCE [LARGE SCALE GENOMIC DNA]</scope>
    <source>
        <strain evidence="3 4">LS</strain>
        <tissue evidence="3">Full body</tissue>
    </source>
</reference>
<dbReference type="PANTHER" id="PTHR31927">
    <property type="entry name" value="FI07246P-RELATED-RELATED"/>
    <property type="match status" value="1"/>
</dbReference>
<evidence type="ECO:0000256" key="1">
    <source>
        <dbReference type="SAM" id="SignalP"/>
    </source>
</evidence>
<dbReference type="OrthoDB" id="8007215at2759"/>
<accession>A0A0L0CR11</accession>
<evidence type="ECO:0000313" key="3">
    <source>
        <dbReference type="EMBL" id="KNC34788.1"/>
    </source>
</evidence>
<feature type="signal peptide" evidence="1">
    <location>
        <begin position="1"/>
        <end position="16"/>
    </location>
</feature>
<evidence type="ECO:0000259" key="2">
    <source>
        <dbReference type="SMART" id="SM00690"/>
    </source>
</evidence>
<organism evidence="3 4">
    <name type="scientific">Lucilia cuprina</name>
    <name type="common">Green bottle fly</name>
    <name type="synonym">Australian sheep blowfly</name>
    <dbReference type="NCBI Taxonomy" id="7375"/>
    <lineage>
        <taxon>Eukaryota</taxon>
        <taxon>Metazoa</taxon>
        <taxon>Ecdysozoa</taxon>
        <taxon>Arthropoda</taxon>
        <taxon>Hexapoda</taxon>
        <taxon>Insecta</taxon>
        <taxon>Pterygota</taxon>
        <taxon>Neoptera</taxon>
        <taxon>Endopterygota</taxon>
        <taxon>Diptera</taxon>
        <taxon>Brachycera</taxon>
        <taxon>Muscomorpha</taxon>
        <taxon>Oestroidea</taxon>
        <taxon>Calliphoridae</taxon>
        <taxon>Luciliinae</taxon>
        <taxon>Lucilia</taxon>
    </lineage>
</organism>
<keyword evidence="4" id="KW-1185">Reference proteome</keyword>
<keyword evidence="1" id="KW-0732">Signal</keyword>
<dbReference type="SMART" id="SM00690">
    <property type="entry name" value="DM5"/>
    <property type="match status" value="1"/>
</dbReference>
<protein>
    <recommendedName>
        <fullName evidence="2">DUF243 domain-containing protein</fullName>
    </recommendedName>
</protein>
<evidence type="ECO:0000313" key="4">
    <source>
        <dbReference type="Proteomes" id="UP000037069"/>
    </source>
</evidence>
<name>A0A0L0CR11_LUCCU</name>
<proteinExistence type="predicted"/>
<dbReference type="GO" id="GO:0062129">
    <property type="term" value="C:chitin-based extracellular matrix"/>
    <property type="evidence" value="ECO:0007669"/>
    <property type="project" value="TreeGrafter"/>
</dbReference>
<dbReference type="Proteomes" id="UP000037069">
    <property type="component" value="Unassembled WGS sequence"/>
</dbReference>
<dbReference type="PANTHER" id="PTHR31927:SF2">
    <property type="entry name" value="FI07246P-RELATED"/>
    <property type="match status" value="1"/>
</dbReference>
<feature type="chain" id="PRO_5005536714" description="DUF243 domain-containing protein" evidence="1">
    <location>
        <begin position="17"/>
        <end position="201"/>
    </location>
</feature>
<dbReference type="Pfam" id="PF03103">
    <property type="entry name" value="DUF243"/>
    <property type="match status" value="1"/>
</dbReference>